<evidence type="ECO:0000313" key="1">
    <source>
        <dbReference type="EMBL" id="THF53487.1"/>
    </source>
</evidence>
<dbReference type="Pfam" id="PF13620">
    <property type="entry name" value="CarboxypepD_reg"/>
    <property type="match status" value="1"/>
</dbReference>
<accession>A0A4S4A4S9</accession>
<proteinExistence type="predicted"/>
<reference evidence="1 2" key="1">
    <citation type="submission" date="2019-04" db="EMBL/GenBank/DDBJ databases">
        <title>Flavobacterium sp. nov. isolated from construction timber.</title>
        <authorList>
            <person name="Lin S.-Y."/>
            <person name="Chang C.-T."/>
            <person name="Young C.-C."/>
        </authorList>
    </citation>
    <scope>NUCLEOTIDE SEQUENCE [LARGE SCALE GENOMIC DNA]</scope>
    <source>
        <strain evidence="1 2">CC-CTC003</strain>
    </source>
</reference>
<sequence>MIRTFFVLLILVIPTLLNAQNITGILTDYQSDKGISGATLQLIDSQTNATVSYVLSDDSGKFTLAPPPPGNYTLEINHIAYDPEYHQLTVSNSGTEIQLPIKLRPKSKQLNEVIVQGSRAAAQQKGDTIRYNINAFTTGNEEKLKNIIEKLPGLEIDDNGKIKSQGKVIEELLINGKPFFGKNHKMATENLNAKMIDDIDLINNYETFGAIKDIEGTNNKKALNIHIKEEYLGKITGDITGLSAYDDRYKVHSNLFRFMPKFNASAILDSNNLGEQAISLRDYMDMDGNIKSDIRNNDMGNPVFGAGKIPKFLVANENNKTSRSHTAALNISAMPTDKLSINAFSILNQSRFTEQRWVEKTFFNTANSLQSQDAIAGKMTFLFNQTKVNLEYKPNKDNLINYSAILDSGHDKGQRDTESILNGQPQEFEESNKAIKLNFGQQLSYVTKLARNKLLSINAYQEFKKQDNRYDFLSDQQTLLPPYQRLDQEYVFKSNEIGVFSKYTQKISDHIARGNAGFIWNRSSLELLQSALATGQPQINRNSNYAFADVSVKKAVSLLQYNAKLEFRNYFLEPSGATKAYLLPFAQVKLAFTDLHYLSLSYNRNISFYASDIQNNFLYADDYRNYYNPSSIVFEKPFEQNILSLNYFKFDLYNGFLFLANSSYSRNKNENTSNSINAGNYNYIAYRNDASGYSWNNLISVEQRIKPLKSKAKATFSYLLTESYNFISDQQNDYRTNNFSVRFSLISSFKDSWFNYEAGSQYSNYETHYQLFDSKIYTRKWTPFLNFNGQINESLNYRLDNSLEHFSTTDSERQFFKTDFKLTCKKPKARFKYWIEGNNIFNISNPEIIATSNSNNSFSRETITRLAGYIGFGIGFEW</sequence>
<dbReference type="Proteomes" id="UP000307507">
    <property type="component" value="Unassembled WGS sequence"/>
</dbReference>
<dbReference type="SUPFAM" id="SSF56935">
    <property type="entry name" value="Porins"/>
    <property type="match status" value="1"/>
</dbReference>
<comment type="caution">
    <text evidence="1">The sequence shown here is derived from an EMBL/GenBank/DDBJ whole genome shotgun (WGS) entry which is preliminary data.</text>
</comment>
<dbReference type="Gene3D" id="2.60.40.1120">
    <property type="entry name" value="Carboxypeptidase-like, regulatory domain"/>
    <property type="match status" value="1"/>
</dbReference>
<evidence type="ECO:0000313" key="2">
    <source>
        <dbReference type="Proteomes" id="UP000307507"/>
    </source>
</evidence>
<dbReference type="SUPFAM" id="SSF49464">
    <property type="entry name" value="Carboxypeptidase regulatory domain-like"/>
    <property type="match status" value="1"/>
</dbReference>
<gene>
    <name evidence="1" type="ORF">E6C50_04605</name>
</gene>
<dbReference type="AlphaFoldDB" id="A0A4S4A4S9"/>
<dbReference type="RefSeq" id="WP_136402010.1">
    <property type="nucleotide sequence ID" value="NZ_SSNZ01000001.1"/>
</dbReference>
<keyword evidence="2" id="KW-1185">Reference proteome</keyword>
<name>A0A4S4A4S9_9FLAO</name>
<dbReference type="OrthoDB" id="603275at2"/>
<dbReference type="EMBL" id="SSNZ01000001">
    <property type="protein sequence ID" value="THF53487.1"/>
    <property type="molecule type" value="Genomic_DNA"/>
</dbReference>
<dbReference type="InterPro" id="IPR008969">
    <property type="entry name" value="CarboxyPept-like_regulatory"/>
</dbReference>
<organism evidence="1 2">
    <name type="scientific">Flavobacterium supellecticarium</name>
    <dbReference type="NCBI Taxonomy" id="2565924"/>
    <lineage>
        <taxon>Bacteria</taxon>
        <taxon>Pseudomonadati</taxon>
        <taxon>Bacteroidota</taxon>
        <taxon>Flavobacteriia</taxon>
        <taxon>Flavobacteriales</taxon>
        <taxon>Flavobacteriaceae</taxon>
        <taxon>Flavobacterium</taxon>
    </lineage>
</organism>
<protein>
    <submittedName>
        <fullName evidence="1">Uncharacterized protein</fullName>
    </submittedName>
</protein>